<evidence type="ECO:0000259" key="6">
    <source>
        <dbReference type="Pfam" id="PF02826"/>
    </source>
</evidence>
<dbReference type="PROSITE" id="PS00671">
    <property type="entry name" value="D_2_HYDROXYACID_DH_3"/>
    <property type="match status" value="1"/>
</dbReference>
<evidence type="ECO:0000256" key="2">
    <source>
        <dbReference type="ARBA" id="ARBA00023002"/>
    </source>
</evidence>
<dbReference type="PROSITE" id="PS00670">
    <property type="entry name" value="D_2_HYDROXYACID_DH_2"/>
    <property type="match status" value="1"/>
</dbReference>
<reference evidence="7 8" key="1">
    <citation type="submission" date="2018-08" db="EMBL/GenBank/DDBJ databases">
        <title>Salinimonas sediminis sp. nov., a piezophilic bacterium isolated from a deep-sea sediment sample from the New Britain Trench.</title>
        <authorList>
            <person name="Cao J."/>
        </authorList>
    </citation>
    <scope>NUCLEOTIDE SEQUENCE [LARGE SCALE GENOMIC DNA]</scope>
    <source>
        <strain evidence="7 8">N102</strain>
    </source>
</reference>
<dbReference type="InterPro" id="IPR006140">
    <property type="entry name" value="D-isomer_DH_NAD-bd"/>
</dbReference>
<evidence type="ECO:0000313" key="7">
    <source>
        <dbReference type="EMBL" id="AXR04938.1"/>
    </source>
</evidence>
<dbReference type="Pfam" id="PF00389">
    <property type="entry name" value="2-Hacid_dh"/>
    <property type="match status" value="1"/>
</dbReference>
<dbReference type="SUPFAM" id="SSF51735">
    <property type="entry name" value="NAD(P)-binding Rossmann-fold domains"/>
    <property type="match status" value="1"/>
</dbReference>
<evidence type="ECO:0000256" key="4">
    <source>
        <dbReference type="RuleBase" id="RU003719"/>
    </source>
</evidence>
<dbReference type="InterPro" id="IPR006139">
    <property type="entry name" value="D-isomer_2_OHA_DH_cat_dom"/>
</dbReference>
<dbReference type="RefSeq" id="WP_108567660.1">
    <property type="nucleotide sequence ID" value="NZ_CP031769.1"/>
</dbReference>
<dbReference type="PANTHER" id="PTHR43761:SF1">
    <property type="entry name" value="D-ISOMER SPECIFIC 2-HYDROXYACID DEHYDROGENASE CATALYTIC DOMAIN-CONTAINING PROTEIN-RELATED"/>
    <property type="match status" value="1"/>
</dbReference>
<gene>
    <name evidence="7" type="ORF">D0Y50_00280</name>
</gene>
<dbReference type="InterPro" id="IPR029753">
    <property type="entry name" value="D-isomer_DH_CS"/>
</dbReference>
<comment type="similarity">
    <text evidence="1 4">Belongs to the D-isomer specific 2-hydroxyacid dehydrogenase family.</text>
</comment>
<keyword evidence="2 4" id="KW-0560">Oxidoreductase</keyword>
<dbReference type="InterPro" id="IPR050418">
    <property type="entry name" value="D-iso_2-hydroxyacid_DH_PdxB"/>
</dbReference>
<keyword evidence="3" id="KW-0520">NAD</keyword>
<dbReference type="PANTHER" id="PTHR43761">
    <property type="entry name" value="D-ISOMER SPECIFIC 2-HYDROXYACID DEHYDROGENASE FAMILY PROTEIN (AFU_ORTHOLOGUE AFUA_1G13630)"/>
    <property type="match status" value="1"/>
</dbReference>
<dbReference type="AlphaFoldDB" id="A0A346NHD1"/>
<feature type="domain" description="D-isomer specific 2-hydroxyacid dehydrogenase NAD-binding" evidence="6">
    <location>
        <begin position="107"/>
        <end position="284"/>
    </location>
</feature>
<dbReference type="Gene3D" id="3.40.50.720">
    <property type="entry name" value="NAD(P)-binding Rossmann-like Domain"/>
    <property type="match status" value="2"/>
</dbReference>
<evidence type="ECO:0000256" key="3">
    <source>
        <dbReference type="ARBA" id="ARBA00023027"/>
    </source>
</evidence>
<protein>
    <submittedName>
        <fullName evidence="7">Glycerate dehydrogenase</fullName>
    </submittedName>
</protein>
<evidence type="ECO:0000259" key="5">
    <source>
        <dbReference type="Pfam" id="PF00389"/>
    </source>
</evidence>
<evidence type="ECO:0000313" key="8">
    <source>
        <dbReference type="Proteomes" id="UP000262073"/>
    </source>
</evidence>
<dbReference type="KEGG" id="salm:D0Y50_00280"/>
<dbReference type="InterPro" id="IPR036291">
    <property type="entry name" value="NAD(P)-bd_dom_sf"/>
</dbReference>
<dbReference type="OrthoDB" id="9805416at2"/>
<dbReference type="GO" id="GO:0016616">
    <property type="term" value="F:oxidoreductase activity, acting on the CH-OH group of donors, NAD or NADP as acceptor"/>
    <property type="evidence" value="ECO:0007669"/>
    <property type="project" value="InterPro"/>
</dbReference>
<dbReference type="Proteomes" id="UP000262073">
    <property type="component" value="Chromosome"/>
</dbReference>
<dbReference type="EMBL" id="CP031769">
    <property type="protein sequence ID" value="AXR04938.1"/>
    <property type="molecule type" value="Genomic_DNA"/>
</dbReference>
<dbReference type="GO" id="GO:0051287">
    <property type="term" value="F:NAD binding"/>
    <property type="evidence" value="ECO:0007669"/>
    <property type="project" value="InterPro"/>
</dbReference>
<feature type="domain" description="D-isomer specific 2-hydroxyacid dehydrogenase catalytic" evidence="5">
    <location>
        <begin position="9"/>
        <end position="308"/>
    </location>
</feature>
<evidence type="ECO:0000256" key="1">
    <source>
        <dbReference type="ARBA" id="ARBA00005854"/>
    </source>
</evidence>
<dbReference type="Pfam" id="PF02826">
    <property type="entry name" value="2-Hacid_dh_C"/>
    <property type="match status" value="1"/>
</dbReference>
<name>A0A346NHD1_9ALTE</name>
<proteinExistence type="inferred from homology"/>
<organism evidence="7 8">
    <name type="scientific">Salinimonas sediminis</name>
    <dbReference type="NCBI Taxonomy" id="2303538"/>
    <lineage>
        <taxon>Bacteria</taxon>
        <taxon>Pseudomonadati</taxon>
        <taxon>Pseudomonadota</taxon>
        <taxon>Gammaproteobacteria</taxon>
        <taxon>Alteromonadales</taxon>
        <taxon>Alteromonadaceae</taxon>
        <taxon>Alteromonas/Salinimonas group</taxon>
        <taxon>Salinimonas</taxon>
    </lineage>
</organism>
<keyword evidence="8" id="KW-1185">Reference proteome</keyword>
<sequence>MNGVILDFDTLKPEELSLAKLQALPVAWTFYPATSPDQVAQRIAQADIVLSNKVELNATNLAHSACRYIGVLATGTNNIDSAYCKANGIMVANVEGYGVGSVVQHALMLLLNLTTSFRQYDADVQAGKWEQAAHFCLTDHRVSELAGKNLVIVGNGQLGQAFGKVCQALGMQVTAAARPGRTDDGRPTLETLLPDADVVSLHCPLTPATKGLINASTLAMMKPGSFLINTARGALIDEPALLTALQQNWIGGAGLDVLSSEPPPPSHPLLHTGLRNLIVTPHAAWLAVEARQRLLDIATDHIEAFLDSAAAL</sequence>
<dbReference type="SUPFAM" id="SSF52283">
    <property type="entry name" value="Formate/glycerate dehydrogenase catalytic domain-like"/>
    <property type="match status" value="1"/>
</dbReference>
<accession>A0A346NHD1</accession>